<reference evidence="1" key="1">
    <citation type="submission" date="2022-08" db="UniProtKB">
        <authorList>
            <consortium name="EnsemblMetazoa"/>
        </authorList>
    </citation>
    <scope>IDENTIFICATION</scope>
    <source>
        <strain evidence="1">05x7-T-G4-1.051#20</strain>
    </source>
</reference>
<dbReference type="PANTHER" id="PTHR35378">
    <property type="entry name" value="UNNAMED PRODUCT"/>
    <property type="match status" value="1"/>
</dbReference>
<evidence type="ECO:0000313" key="1">
    <source>
        <dbReference type="EnsemblMetazoa" id="G4713.1:cds"/>
    </source>
</evidence>
<proteinExistence type="predicted"/>
<dbReference type="EnsemblMetazoa" id="G4713.1">
    <property type="protein sequence ID" value="G4713.1:cds"/>
    <property type="gene ID" value="G4713"/>
</dbReference>
<protein>
    <submittedName>
        <fullName evidence="1">Uncharacterized protein</fullName>
    </submittedName>
</protein>
<name>A0A8W8N006_MAGGI</name>
<accession>A0A8W8N006</accession>
<sequence length="136" mass="15673">NKTMYLRPSEIRFSQDSIGRSFGGYTSHPGRPICETLDDILKGEINVSSIPRISVLKKDGQWFSADNRRLWVFQEAEKRGKCTEIYVQETLFINYNKFTTINNGISVYVRGDPGGYLWRRMPVTNSHPKHAPKFLS</sequence>
<evidence type="ECO:0000313" key="2">
    <source>
        <dbReference type="Proteomes" id="UP000005408"/>
    </source>
</evidence>
<keyword evidence="2" id="KW-1185">Reference proteome</keyword>
<dbReference type="AlphaFoldDB" id="A0A8W8N006"/>
<dbReference type="Proteomes" id="UP000005408">
    <property type="component" value="Unassembled WGS sequence"/>
</dbReference>
<dbReference type="PANTHER" id="PTHR35378:SF1">
    <property type="entry name" value="C2H2-TYPE DOMAIN-CONTAINING PROTEIN"/>
    <property type="match status" value="1"/>
</dbReference>
<organism evidence="1 2">
    <name type="scientific">Magallana gigas</name>
    <name type="common">Pacific oyster</name>
    <name type="synonym">Crassostrea gigas</name>
    <dbReference type="NCBI Taxonomy" id="29159"/>
    <lineage>
        <taxon>Eukaryota</taxon>
        <taxon>Metazoa</taxon>
        <taxon>Spiralia</taxon>
        <taxon>Lophotrochozoa</taxon>
        <taxon>Mollusca</taxon>
        <taxon>Bivalvia</taxon>
        <taxon>Autobranchia</taxon>
        <taxon>Pteriomorphia</taxon>
        <taxon>Ostreida</taxon>
        <taxon>Ostreoidea</taxon>
        <taxon>Ostreidae</taxon>
        <taxon>Magallana</taxon>
    </lineage>
</organism>